<dbReference type="GeneID" id="104719376"/>
<reference evidence="3" key="1">
    <citation type="journal article" date="2014" name="Nat. Commun.">
        <title>The emerging biofuel crop Camelina sativa retains a highly undifferentiated hexaploid genome structure.</title>
        <authorList>
            <person name="Kagale S."/>
            <person name="Koh C."/>
            <person name="Nixon J."/>
            <person name="Bollina V."/>
            <person name="Clarke W.E."/>
            <person name="Tuteja R."/>
            <person name="Spillane C."/>
            <person name="Robinson S.J."/>
            <person name="Links M.G."/>
            <person name="Clarke C."/>
            <person name="Higgins E.E."/>
            <person name="Huebert T."/>
            <person name="Sharpe A.G."/>
            <person name="Parkin I.A."/>
        </authorList>
    </citation>
    <scope>NUCLEOTIDE SEQUENCE [LARGE SCALE GENOMIC DNA]</scope>
    <source>
        <strain evidence="3">cv. DH55</strain>
    </source>
</reference>
<dbReference type="Pfam" id="PF20431">
    <property type="entry name" value="E_motif"/>
    <property type="match status" value="1"/>
</dbReference>
<reference evidence="4" key="2">
    <citation type="submission" date="2025-08" db="UniProtKB">
        <authorList>
            <consortium name="RefSeq"/>
        </authorList>
    </citation>
    <scope>IDENTIFICATION</scope>
    <source>
        <tissue evidence="4">Leaf</tissue>
    </source>
</reference>
<feature type="repeat" description="PPR" evidence="2">
    <location>
        <begin position="370"/>
        <end position="404"/>
    </location>
</feature>
<accession>A0ABM0U4A1</accession>
<organism evidence="3 4">
    <name type="scientific">Camelina sativa</name>
    <name type="common">False flax</name>
    <name type="synonym">Myagrum sativum</name>
    <dbReference type="NCBI Taxonomy" id="90675"/>
    <lineage>
        <taxon>Eukaryota</taxon>
        <taxon>Viridiplantae</taxon>
        <taxon>Streptophyta</taxon>
        <taxon>Embryophyta</taxon>
        <taxon>Tracheophyta</taxon>
        <taxon>Spermatophyta</taxon>
        <taxon>Magnoliopsida</taxon>
        <taxon>eudicotyledons</taxon>
        <taxon>Gunneridae</taxon>
        <taxon>Pentapetalae</taxon>
        <taxon>rosids</taxon>
        <taxon>malvids</taxon>
        <taxon>Brassicales</taxon>
        <taxon>Brassicaceae</taxon>
        <taxon>Camelineae</taxon>
        <taxon>Camelina</taxon>
    </lineage>
</organism>
<dbReference type="Pfam" id="PF13041">
    <property type="entry name" value="PPR_2"/>
    <property type="match status" value="2"/>
</dbReference>
<name>A0ABM0U4A1_CAMSA</name>
<dbReference type="RefSeq" id="XP_010435593.1">
    <property type="nucleotide sequence ID" value="XM_010437291.2"/>
</dbReference>
<evidence type="ECO:0000313" key="4">
    <source>
        <dbReference type="RefSeq" id="XP_010435593.1"/>
    </source>
</evidence>
<feature type="repeat" description="PPR" evidence="2">
    <location>
        <begin position="175"/>
        <end position="205"/>
    </location>
</feature>
<dbReference type="InterPro" id="IPR002885">
    <property type="entry name" value="PPR_rpt"/>
</dbReference>
<dbReference type="InterPro" id="IPR011990">
    <property type="entry name" value="TPR-like_helical_dom_sf"/>
</dbReference>
<evidence type="ECO:0000256" key="1">
    <source>
        <dbReference type="ARBA" id="ARBA00022737"/>
    </source>
</evidence>
<sequence>MIKRSSSSLSSSLPSLETLLKLCKSEIHLNQIHARIIRKGLEQDQNLISLLISSSSSSLSYSSSVFNRVSHPCPYLWNHFVQGYSDKFLFFETVSLLVRMMRTGFARPDKYTFPLVMKVCSYNGQVRVGSTVHGLVLRIGFDNNVVVATSFVDFYGKCKDLCSARKVFDKMPERNAVSWTALIVAYVKSGELEKAKRMFDLMPERNLGSWNALVDGLVKSGDLGNARKLFDEMPKRDIVSYTCMIDGYAKGGDMVSARDLFEKASDVDVRAWSALISGYAQNGQPSEAFKVFDQMCAKNVKPDEFIMVGLMSACSQMGCFELCEQVDTYLHQGMKKFSSHYVIPALIDMNAKCGHMDRAAKLFEEMPQRDLVSYCSMMEGMAIHGCGYEAVRLFEKMVDEGIVPDNVAFTVILKVCGQARLVEEGLRYFELMQKEYSIVASPDHYSCIVNLLSRTGKLKEAYELIKSMPFEAHASAWGSLLGGCSLHGNTEIAEVVARQLFQLEPQSGGNYVLLSNIYAALDRWADVAHLRDKMKESGINKICGRSWIRR</sequence>
<proteinExistence type="predicted"/>
<dbReference type="InterPro" id="IPR046848">
    <property type="entry name" value="E_motif"/>
</dbReference>
<dbReference type="PANTHER" id="PTHR47926">
    <property type="entry name" value="PENTATRICOPEPTIDE REPEAT-CONTAINING PROTEIN"/>
    <property type="match status" value="1"/>
</dbReference>
<keyword evidence="3" id="KW-1185">Reference proteome</keyword>
<protein>
    <submittedName>
        <fullName evidence="4">Pentatricopeptide repeat-containing protein At5g37570</fullName>
    </submittedName>
</protein>
<evidence type="ECO:0000313" key="3">
    <source>
        <dbReference type="Proteomes" id="UP000694864"/>
    </source>
</evidence>
<evidence type="ECO:0000256" key="2">
    <source>
        <dbReference type="PROSITE-ProRule" id="PRU00708"/>
    </source>
</evidence>
<feature type="repeat" description="PPR" evidence="2">
    <location>
        <begin position="268"/>
        <end position="302"/>
    </location>
</feature>
<dbReference type="SUPFAM" id="SSF81901">
    <property type="entry name" value="HCP-like"/>
    <property type="match status" value="1"/>
</dbReference>
<dbReference type="InterPro" id="IPR046960">
    <property type="entry name" value="PPR_At4g14850-like_plant"/>
</dbReference>
<gene>
    <name evidence="4" type="primary">LOC104719376</name>
</gene>
<keyword evidence="1" id="KW-0677">Repeat</keyword>
<dbReference type="PANTHER" id="PTHR47926:SF467">
    <property type="entry name" value="REPEAT-CONTAINING PROTEIN, PUTATIVE-RELATED"/>
    <property type="match status" value="1"/>
</dbReference>
<dbReference type="PROSITE" id="PS51375">
    <property type="entry name" value="PPR"/>
    <property type="match status" value="4"/>
</dbReference>
<dbReference type="Proteomes" id="UP000694864">
    <property type="component" value="Chromosome 10"/>
</dbReference>
<feature type="repeat" description="PPR" evidence="2">
    <location>
        <begin position="206"/>
        <end position="240"/>
    </location>
</feature>
<dbReference type="NCBIfam" id="TIGR00756">
    <property type="entry name" value="PPR"/>
    <property type="match status" value="6"/>
</dbReference>
<dbReference type="Gene3D" id="1.25.40.10">
    <property type="entry name" value="Tetratricopeptide repeat domain"/>
    <property type="match status" value="4"/>
</dbReference>
<dbReference type="Pfam" id="PF01535">
    <property type="entry name" value="PPR"/>
    <property type="match status" value="4"/>
</dbReference>